<feature type="coiled-coil region" evidence="1">
    <location>
        <begin position="252"/>
        <end position="332"/>
    </location>
</feature>
<evidence type="ECO:0000256" key="1">
    <source>
        <dbReference type="SAM" id="Coils"/>
    </source>
</evidence>
<accession>A0A8H3QYW9</accession>
<proteinExistence type="predicted"/>
<evidence type="ECO:0000256" key="2">
    <source>
        <dbReference type="SAM" id="MobiDB-lite"/>
    </source>
</evidence>
<evidence type="ECO:0000313" key="4">
    <source>
        <dbReference type="Proteomes" id="UP000615446"/>
    </source>
</evidence>
<name>A0A8H3QYW9_9GLOM</name>
<reference evidence="3" key="1">
    <citation type="submission" date="2019-10" db="EMBL/GenBank/DDBJ databases">
        <title>Conservation and host-specific expression of non-tandemly repeated heterogenous ribosome RNA gene in arbuscular mycorrhizal fungi.</title>
        <authorList>
            <person name="Maeda T."/>
            <person name="Kobayashi Y."/>
            <person name="Nakagawa T."/>
            <person name="Ezawa T."/>
            <person name="Yamaguchi K."/>
            <person name="Bino T."/>
            <person name="Nishimoto Y."/>
            <person name="Shigenobu S."/>
            <person name="Kawaguchi M."/>
        </authorList>
    </citation>
    <scope>NUCLEOTIDE SEQUENCE</scope>
    <source>
        <strain evidence="3">HR1</strain>
    </source>
</reference>
<evidence type="ECO:0000313" key="3">
    <source>
        <dbReference type="EMBL" id="GES96577.1"/>
    </source>
</evidence>
<gene>
    <name evidence="3" type="ORF">RCL2_002320400</name>
</gene>
<organism evidence="3 4">
    <name type="scientific">Rhizophagus clarus</name>
    <dbReference type="NCBI Taxonomy" id="94130"/>
    <lineage>
        <taxon>Eukaryota</taxon>
        <taxon>Fungi</taxon>
        <taxon>Fungi incertae sedis</taxon>
        <taxon>Mucoromycota</taxon>
        <taxon>Glomeromycotina</taxon>
        <taxon>Glomeromycetes</taxon>
        <taxon>Glomerales</taxon>
        <taxon>Glomeraceae</taxon>
        <taxon>Rhizophagus</taxon>
    </lineage>
</organism>
<feature type="coiled-coil region" evidence="1">
    <location>
        <begin position="475"/>
        <end position="502"/>
    </location>
</feature>
<keyword evidence="1" id="KW-0175">Coiled coil</keyword>
<dbReference type="OrthoDB" id="2436618at2759"/>
<feature type="region of interest" description="Disordered" evidence="2">
    <location>
        <begin position="394"/>
        <end position="465"/>
    </location>
</feature>
<dbReference type="Proteomes" id="UP000615446">
    <property type="component" value="Unassembled WGS sequence"/>
</dbReference>
<dbReference type="Gene3D" id="1.10.150.50">
    <property type="entry name" value="Transcription Factor, Ets-1"/>
    <property type="match status" value="1"/>
</dbReference>
<feature type="compositionally biased region" description="Polar residues" evidence="2">
    <location>
        <begin position="444"/>
        <end position="462"/>
    </location>
</feature>
<evidence type="ECO:0008006" key="5">
    <source>
        <dbReference type="Google" id="ProtNLM"/>
    </source>
</evidence>
<comment type="caution">
    <text evidence="3">The sequence shown here is derived from an EMBL/GenBank/DDBJ whole genome shotgun (WGS) entry which is preliminary data.</text>
</comment>
<dbReference type="InterPro" id="IPR013761">
    <property type="entry name" value="SAM/pointed_sf"/>
</dbReference>
<dbReference type="AlphaFoldDB" id="A0A8H3QYW9"/>
<protein>
    <recommendedName>
        <fullName evidence="5">SAM domain-containing protein</fullName>
    </recommendedName>
</protein>
<dbReference type="EMBL" id="BLAL01000252">
    <property type="protein sequence ID" value="GES96577.1"/>
    <property type="molecule type" value="Genomic_DNA"/>
</dbReference>
<sequence>MANIVNFRFKVHNKSDDDIFTIKIAWQTLVRNAIPTIREEMARRNIKVPKNIKLRVKNPRGPEKVLELDDRISKYFNIDHIEEEQNLKLEEKHFDILRNEEITGLSFLDMTEEKLRSYGFKGGPATLLAKEVQAFKEKPKCVFFSYKSLKEVLAKYGISSDGTETIPLFSPEIHEVQDSNKHFEHCIENILFRMKNYGSLVLDSLESMRNDPGEISQASELPFTIKFNKKALDKDSEEYVTLCKRMLKVLGIIVERQERADLKKEYTDLRNKLSVSDAEIAELKRSNIKFLRANKEYNERCDAENAKLRAGIKELESENIEVRDRLTKVEQKQSQNDITPNNNSSKFNSGAIHHEKLLEEKEMDSFLLEAHKKIVGEDIRQRRREKKLQAQESLPAYLDEKMPQEIKYPTSDPVIRDQKRVTGSSRSHKKKGMDELKHELFNPPSESDGSSSINHNNVTEVSETARPGKVTYDSIDEALQHLAQLCDKAINAEDRANRANQEEILCWCLYWKDFRDQLDEIIRSNGGKFGEKKARSVLYDTITEQLSIPRKKRSQELGLKLRDIPWDSLRKKTQRAEKNYKLFEKVGLDKIKYINSYSANSISELTDAQFQEIIDYDISLEKLSPEAGHVSEISETARLKKILPEVNTPSTPQITPAKADDNDLTDLKEEDFCGDIGSIS</sequence>